<name>A0ABD4JKP4_9BACT</name>
<dbReference type="InterPro" id="IPR006935">
    <property type="entry name" value="Helicase/UvrB_N"/>
</dbReference>
<dbReference type="PANTHER" id="PTHR47396">
    <property type="entry name" value="TYPE I RESTRICTION ENZYME ECOKI R PROTEIN"/>
    <property type="match status" value="1"/>
</dbReference>
<keyword evidence="3" id="KW-0547">Nucleotide-binding</keyword>
<keyword evidence="3" id="KW-0347">Helicase</keyword>
<dbReference type="InterPro" id="IPR013670">
    <property type="entry name" value="EcoEI_R_C_dom"/>
</dbReference>
<keyword evidence="3" id="KW-0378">Hydrolase</keyword>
<protein>
    <submittedName>
        <fullName evidence="3">DEAD/DEAH box helicase family protein</fullName>
    </submittedName>
</protein>
<dbReference type="PANTHER" id="PTHR47396:SF1">
    <property type="entry name" value="ATP-DEPENDENT HELICASE IRC3-RELATED"/>
    <property type="match status" value="1"/>
</dbReference>
<dbReference type="RefSeq" id="WP_336613691.1">
    <property type="nucleotide sequence ID" value="NZ_JADBHS010000026.1"/>
</dbReference>
<dbReference type="CDD" id="cd18032">
    <property type="entry name" value="DEXHc_RE_I_III_res"/>
    <property type="match status" value="1"/>
</dbReference>
<dbReference type="NCBIfam" id="NF046051">
    <property type="entry name" value="restrict_EcoAI"/>
    <property type="match status" value="1"/>
</dbReference>
<reference evidence="3 4" key="1">
    <citation type="submission" date="2020-10" db="EMBL/GenBank/DDBJ databases">
        <title>Campylobacter californiensis sp. nov. isolated from cattle and feral swine in California.</title>
        <authorList>
            <person name="Miller W.G."/>
        </authorList>
    </citation>
    <scope>NUCLEOTIDE SEQUENCE [LARGE SCALE GENOMIC DNA]</scope>
    <source>
        <strain evidence="3 4">RM12919</strain>
    </source>
</reference>
<feature type="domain" description="Helicase ATP-binding" evidence="2">
    <location>
        <begin position="171"/>
        <end position="330"/>
    </location>
</feature>
<comment type="caution">
    <text evidence="3">The sequence shown here is derived from an EMBL/GenBank/DDBJ whole genome shotgun (WGS) entry which is preliminary data.</text>
</comment>
<evidence type="ECO:0000259" key="2">
    <source>
        <dbReference type="PROSITE" id="PS51192"/>
    </source>
</evidence>
<proteinExistence type="predicted"/>
<feature type="compositionally biased region" description="Basic and acidic residues" evidence="1">
    <location>
        <begin position="547"/>
        <end position="570"/>
    </location>
</feature>
<dbReference type="InterPro" id="IPR014001">
    <property type="entry name" value="Helicase_ATP-bd"/>
</dbReference>
<dbReference type="Pfam" id="PF13588">
    <property type="entry name" value="HSDR_N_2"/>
    <property type="match status" value="1"/>
</dbReference>
<dbReference type="InterPro" id="IPR050742">
    <property type="entry name" value="Helicase_Restrict-Modif_Enz"/>
</dbReference>
<dbReference type="Proteomes" id="UP001318760">
    <property type="component" value="Unassembled WGS sequence"/>
</dbReference>
<dbReference type="EMBL" id="JADBHS010000026">
    <property type="protein sequence ID" value="MBE2987249.1"/>
    <property type="molecule type" value="Genomic_DNA"/>
</dbReference>
<keyword evidence="3" id="KW-0067">ATP-binding</keyword>
<evidence type="ECO:0000313" key="4">
    <source>
        <dbReference type="Proteomes" id="UP001318760"/>
    </source>
</evidence>
<accession>A0ABD4JKP4</accession>
<organism evidence="3 4">
    <name type="scientific">Campylobacter californiensis</name>
    <dbReference type="NCBI Taxonomy" id="1032243"/>
    <lineage>
        <taxon>Bacteria</taxon>
        <taxon>Pseudomonadati</taxon>
        <taxon>Campylobacterota</taxon>
        <taxon>Epsilonproteobacteria</taxon>
        <taxon>Campylobacterales</taxon>
        <taxon>Campylobacteraceae</taxon>
        <taxon>Campylobacter</taxon>
    </lineage>
</organism>
<dbReference type="GO" id="GO:0009307">
    <property type="term" value="P:DNA restriction-modification system"/>
    <property type="evidence" value="ECO:0007669"/>
    <property type="project" value="UniProtKB-KW"/>
</dbReference>
<dbReference type="CDD" id="cd18799">
    <property type="entry name" value="SF2_C_EcoAI-like"/>
    <property type="match status" value="1"/>
</dbReference>
<dbReference type="GO" id="GO:0005524">
    <property type="term" value="F:ATP binding"/>
    <property type="evidence" value="ECO:0007669"/>
    <property type="project" value="UniProtKB-KW"/>
</dbReference>
<dbReference type="AlphaFoldDB" id="A0ABD4JKP4"/>
<evidence type="ECO:0000256" key="1">
    <source>
        <dbReference type="SAM" id="MobiDB-lite"/>
    </source>
</evidence>
<evidence type="ECO:0000313" key="3">
    <source>
        <dbReference type="EMBL" id="MBE2987249.1"/>
    </source>
</evidence>
<dbReference type="Gene3D" id="3.40.50.300">
    <property type="entry name" value="P-loop containing nucleotide triphosphate hydrolases"/>
    <property type="match status" value="2"/>
</dbReference>
<dbReference type="SMART" id="SM00487">
    <property type="entry name" value="DEXDc"/>
    <property type="match status" value="1"/>
</dbReference>
<dbReference type="InterPro" id="IPR029464">
    <property type="entry name" value="HSDR_N"/>
</dbReference>
<dbReference type="Pfam" id="PF04851">
    <property type="entry name" value="ResIII"/>
    <property type="match status" value="1"/>
</dbReference>
<dbReference type="GO" id="GO:0004386">
    <property type="term" value="F:helicase activity"/>
    <property type="evidence" value="ECO:0007669"/>
    <property type="project" value="UniProtKB-KW"/>
</dbReference>
<dbReference type="PROSITE" id="PS51192">
    <property type="entry name" value="HELICASE_ATP_BIND_1"/>
    <property type="match status" value="1"/>
</dbReference>
<dbReference type="Pfam" id="PF08463">
    <property type="entry name" value="EcoEI_R_C"/>
    <property type="match status" value="1"/>
</dbReference>
<sequence>MTEEEIKLRFITPAIEKMGWDRNTQISMEYKITDGRINLKQNHIKRSEFKKADYLLSYKPNLPLAIIEAKDETHNIRDGIEQAKNYAQMLDVPFAYSSNGSGFIELDLINGTQRQISLDEFPSPSCLWQRYLGYKNLSQKELEIIQEPYFYAQGSKSPRYYQQVAINRAVEAVATGKNRLMLVMATGTGKTYVAFQIIHRLYKSGAKKKILFLADRNILVDQSRDGDFVPFGNKMTKVENRHLDSAYEIYLSLYQQLVGDDESEPFREFSPDFFDLIVIDECHRGSAKEDSQWRKILEYFNSATHIGMTATPKEDKEVSNISYFGEPIYTYSLNQGIDDGFLAPFRVVRIGIDVDLFELRLPKEIFDEYGNEIEDRVYNIKDYDRNIVLTKRTELVAKRITEFLKQNDRFAKTIVFCVDIEHAGRMCEALRNENSDLVAQNADYIVQMTGDITTTPASLEKFIDIDTIYPVIAVTSKLLTTGVDCKTCKVIAIDSNIGSITEFRQIIGRGTRLREDVGKTHFTILDFRGVSRLFAKAEFDGDPVNEQDIRPKENLPAFEKPKEPKNDTPKEPIKKVIIKGVEATIINEQVQIFDENGKLITINLTDFSKQNTKQEFESLEKFINYWNKNDRKNAVINELLNKGILIDELKNQQKFKEMDEFDLICHIAFDAPPRTRRERVENVKKQDFLSKYQNKAREILTILLEKYANSGIGEIENTKILENDPFRNYGGVSEIIDIFGGKDSYLKAIKELEYEIYAA</sequence>
<dbReference type="GO" id="GO:0009035">
    <property type="term" value="F:type I site-specific deoxyribonuclease activity"/>
    <property type="evidence" value="ECO:0007669"/>
    <property type="project" value="UniProtKB-EC"/>
</dbReference>
<dbReference type="InterPro" id="IPR027417">
    <property type="entry name" value="P-loop_NTPase"/>
</dbReference>
<feature type="region of interest" description="Disordered" evidence="1">
    <location>
        <begin position="544"/>
        <end position="570"/>
    </location>
</feature>
<gene>
    <name evidence="3" type="ORF">CCAL12919_09035</name>
</gene>
<dbReference type="GO" id="GO:0003677">
    <property type="term" value="F:DNA binding"/>
    <property type="evidence" value="ECO:0007669"/>
    <property type="project" value="UniProtKB-KW"/>
</dbReference>
<dbReference type="SUPFAM" id="SSF52540">
    <property type="entry name" value="P-loop containing nucleoside triphosphate hydrolases"/>
    <property type="match status" value="2"/>
</dbReference>
<dbReference type="Gene3D" id="3.90.1570.30">
    <property type="match status" value="1"/>
</dbReference>